<dbReference type="InterPro" id="IPR006058">
    <property type="entry name" value="2Fe2S_fd_BS"/>
</dbReference>
<dbReference type="InterPro" id="IPR039261">
    <property type="entry name" value="FNR_nucleotide-bd"/>
</dbReference>
<dbReference type="InterPro" id="IPR017927">
    <property type="entry name" value="FAD-bd_FR_type"/>
</dbReference>
<comment type="cofactor">
    <cofactor evidence="1">
        <name>FAD</name>
        <dbReference type="ChEBI" id="CHEBI:57692"/>
    </cofactor>
</comment>
<dbReference type="Gene3D" id="2.40.30.10">
    <property type="entry name" value="Translation factors"/>
    <property type="match status" value="1"/>
</dbReference>
<dbReference type="InterPro" id="IPR001433">
    <property type="entry name" value="OxRdtase_FAD/NAD-bd"/>
</dbReference>
<evidence type="ECO:0000256" key="2">
    <source>
        <dbReference type="ARBA" id="ARBA00022630"/>
    </source>
</evidence>
<dbReference type="SUPFAM" id="SSF52343">
    <property type="entry name" value="Ferredoxin reductase-like, C-terminal NADP-linked domain"/>
    <property type="match status" value="1"/>
</dbReference>
<dbReference type="SUPFAM" id="SSF54292">
    <property type="entry name" value="2Fe-2S ferredoxin-like"/>
    <property type="match status" value="1"/>
</dbReference>
<dbReference type="InterPro" id="IPR012675">
    <property type="entry name" value="Beta-grasp_dom_sf"/>
</dbReference>
<feature type="domain" description="2Fe-2S ferredoxin-type" evidence="9">
    <location>
        <begin position="241"/>
        <end position="329"/>
    </location>
</feature>
<dbReference type="EMBL" id="JAGINW010000001">
    <property type="protein sequence ID" value="MBP2324190.1"/>
    <property type="molecule type" value="Genomic_DNA"/>
</dbReference>
<evidence type="ECO:0000313" key="11">
    <source>
        <dbReference type="EMBL" id="MBP2324190.1"/>
    </source>
</evidence>
<evidence type="ECO:0000259" key="10">
    <source>
        <dbReference type="PROSITE" id="PS51384"/>
    </source>
</evidence>
<feature type="domain" description="FAD-binding FR-type" evidence="10">
    <location>
        <begin position="2"/>
        <end position="97"/>
    </location>
</feature>
<dbReference type="InterPro" id="IPR036010">
    <property type="entry name" value="2Fe-2S_ferredoxin-like_sf"/>
</dbReference>
<comment type="caution">
    <text evidence="11">The sequence shown here is derived from an EMBL/GenBank/DDBJ whole genome shotgun (WGS) entry which is preliminary data.</text>
</comment>
<dbReference type="InterPro" id="IPR050415">
    <property type="entry name" value="MRET"/>
</dbReference>
<dbReference type="PANTHER" id="PTHR47354:SF8">
    <property type="entry name" value="1,2-PHENYLACETYL-COA EPOXIDASE, SUBUNIT E"/>
    <property type="match status" value="1"/>
</dbReference>
<dbReference type="PRINTS" id="PR00371">
    <property type="entry name" value="FPNCR"/>
</dbReference>
<dbReference type="Proteomes" id="UP001519332">
    <property type="component" value="Unassembled WGS sequence"/>
</dbReference>
<evidence type="ECO:0000256" key="8">
    <source>
        <dbReference type="ARBA" id="ARBA00023014"/>
    </source>
</evidence>
<dbReference type="CDD" id="cd00207">
    <property type="entry name" value="fer2"/>
    <property type="match status" value="1"/>
</dbReference>
<dbReference type="GO" id="GO:0036200">
    <property type="term" value="F:3-ketosteroid 9-alpha-monooxygenase activity"/>
    <property type="evidence" value="ECO:0007669"/>
    <property type="project" value="UniProtKB-EC"/>
</dbReference>
<keyword evidence="8" id="KW-0411">Iron-sulfur</keyword>
<keyword evidence="2" id="KW-0285">Flavoprotein</keyword>
<evidence type="ECO:0000256" key="6">
    <source>
        <dbReference type="ARBA" id="ARBA00023002"/>
    </source>
</evidence>
<dbReference type="PRINTS" id="PR00410">
    <property type="entry name" value="PHEHYDRXLASE"/>
</dbReference>
<dbReference type="Pfam" id="PF00175">
    <property type="entry name" value="NAD_binding_1"/>
    <property type="match status" value="1"/>
</dbReference>
<keyword evidence="5" id="KW-0274">FAD</keyword>
<dbReference type="CDD" id="cd06214">
    <property type="entry name" value="PA_degradation_oxidoreductase_like"/>
    <property type="match status" value="1"/>
</dbReference>
<evidence type="ECO:0000256" key="5">
    <source>
        <dbReference type="ARBA" id="ARBA00022827"/>
    </source>
</evidence>
<dbReference type="PROSITE" id="PS51085">
    <property type="entry name" value="2FE2S_FER_2"/>
    <property type="match status" value="1"/>
</dbReference>
<evidence type="ECO:0000256" key="3">
    <source>
        <dbReference type="ARBA" id="ARBA00022714"/>
    </source>
</evidence>
<dbReference type="InterPro" id="IPR001709">
    <property type="entry name" value="Flavoprot_Pyr_Nucl_cyt_Rdtase"/>
</dbReference>
<dbReference type="Gene3D" id="3.40.50.80">
    <property type="entry name" value="Nucleotide-binding domain of ferredoxin-NADP reductase (FNR) module"/>
    <property type="match status" value="1"/>
</dbReference>
<evidence type="ECO:0000313" key="12">
    <source>
        <dbReference type="Proteomes" id="UP001519332"/>
    </source>
</evidence>
<gene>
    <name evidence="11" type="ORF">JOF56_004575</name>
</gene>
<name>A0ABS4TID1_9PSEU</name>
<reference evidence="11 12" key="1">
    <citation type="submission" date="2021-03" db="EMBL/GenBank/DDBJ databases">
        <title>Sequencing the genomes of 1000 actinobacteria strains.</title>
        <authorList>
            <person name="Klenk H.-P."/>
        </authorList>
    </citation>
    <scope>NUCLEOTIDE SEQUENCE [LARGE SCALE GENOMIC DNA]</scope>
    <source>
        <strain evidence="11 12">DSM 46670</strain>
    </source>
</reference>
<dbReference type="Pfam" id="PF00970">
    <property type="entry name" value="FAD_binding_6"/>
    <property type="match status" value="1"/>
</dbReference>
<keyword evidence="12" id="KW-1185">Reference proteome</keyword>
<dbReference type="SUPFAM" id="SSF63380">
    <property type="entry name" value="Riboflavin synthase domain-like"/>
    <property type="match status" value="1"/>
</dbReference>
<sequence>MAEYQQVTVADMIQETADAVSVVLDTSFDYRPGQFLTLRCGPVARCYSLSSSPDVDSRPQVTVKRIPDGYGSAWICDNVRPGTVLDVLPPAGIFTPRSLDDNLLLFAGGSGITPVISIIKSALARGSGRIVLVYANRDESSVIFASALRQLADEYPDRLLVIHWLESLQGLPTARHFTTLKPFTGFQAFLCGPAPFMEVASQALKSLGVPRDRIHVERFISLSGNPFEETVEELPSDGDEVTVEVDLDGEQHTFEWPRHKKLLDLLLEKGLAAPYSCREGACSACACRIEQGEVKMLQNEILDQEDLDDGIVLACQSLPVTDTVKITYT</sequence>
<dbReference type="InterPro" id="IPR008333">
    <property type="entry name" value="Cbr1-like_FAD-bd_dom"/>
</dbReference>
<proteinExistence type="predicted"/>
<keyword evidence="7" id="KW-0408">Iron</keyword>
<keyword evidence="3" id="KW-0001">2Fe-2S</keyword>
<dbReference type="Gene3D" id="3.10.20.30">
    <property type="match status" value="1"/>
</dbReference>
<evidence type="ECO:0000256" key="7">
    <source>
        <dbReference type="ARBA" id="ARBA00023004"/>
    </source>
</evidence>
<keyword evidence="4" id="KW-0479">Metal-binding</keyword>
<dbReference type="PANTHER" id="PTHR47354">
    <property type="entry name" value="NADH OXIDOREDUCTASE HCR"/>
    <property type="match status" value="1"/>
</dbReference>
<dbReference type="Pfam" id="PF00111">
    <property type="entry name" value="Fer2"/>
    <property type="match status" value="1"/>
</dbReference>
<dbReference type="RefSeq" id="WP_209641362.1">
    <property type="nucleotide sequence ID" value="NZ_JAGINW010000001.1"/>
</dbReference>
<dbReference type="InterPro" id="IPR017938">
    <property type="entry name" value="Riboflavin_synthase-like_b-brl"/>
</dbReference>
<evidence type="ECO:0000256" key="1">
    <source>
        <dbReference type="ARBA" id="ARBA00001974"/>
    </source>
</evidence>
<evidence type="ECO:0000256" key="4">
    <source>
        <dbReference type="ARBA" id="ARBA00022723"/>
    </source>
</evidence>
<accession>A0ABS4TID1</accession>
<organism evidence="11 12">
    <name type="scientific">Kibdelosporangium banguiense</name>
    <dbReference type="NCBI Taxonomy" id="1365924"/>
    <lineage>
        <taxon>Bacteria</taxon>
        <taxon>Bacillati</taxon>
        <taxon>Actinomycetota</taxon>
        <taxon>Actinomycetes</taxon>
        <taxon>Pseudonocardiales</taxon>
        <taxon>Pseudonocardiaceae</taxon>
        <taxon>Kibdelosporangium</taxon>
    </lineage>
</organism>
<dbReference type="EC" id="1.14.15.30" evidence="11"/>
<keyword evidence="6 11" id="KW-0560">Oxidoreductase</keyword>
<dbReference type="PROSITE" id="PS51384">
    <property type="entry name" value="FAD_FR"/>
    <property type="match status" value="1"/>
</dbReference>
<dbReference type="InterPro" id="IPR001041">
    <property type="entry name" value="2Fe-2S_ferredoxin-type"/>
</dbReference>
<evidence type="ECO:0000259" key="9">
    <source>
        <dbReference type="PROSITE" id="PS51085"/>
    </source>
</evidence>
<protein>
    <submittedName>
        <fullName evidence="11">3-ketosteroid 9alpha-monooxygenase subunit B</fullName>
        <ecNumber evidence="11">1.14.15.30</ecNumber>
    </submittedName>
</protein>
<dbReference type="PROSITE" id="PS00197">
    <property type="entry name" value="2FE2S_FER_1"/>
    <property type="match status" value="1"/>
</dbReference>